<accession>A0A086XSQ6</accession>
<evidence type="ECO:0000256" key="8">
    <source>
        <dbReference type="ARBA" id="ARBA00047417"/>
    </source>
</evidence>
<dbReference type="EC" id="2.3.2.2" evidence="11"/>
<evidence type="ECO:0000256" key="2">
    <source>
        <dbReference type="ARBA" id="ARBA00001089"/>
    </source>
</evidence>
<evidence type="ECO:0000256" key="6">
    <source>
        <dbReference type="ARBA" id="ARBA00023145"/>
    </source>
</evidence>
<comment type="caution">
    <text evidence="12">The sequence shown here is derived from an EMBL/GenBank/DDBJ whole genome shotgun (WGS) entry which is preliminary data.</text>
</comment>
<evidence type="ECO:0000256" key="7">
    <source>
        <dbReference type="ARBA" id="ARBA00023315"/>
    </source>
</evidence>
<evidence type="ECO:0000313" key="13">
    <source>
        <dbReference type="Proteomes" id="UP000028824"/>
    </source>
</evidence>
<dbReference type="InterPro" id="IPR000101">
    <property type="entry name" value="GGT_peptidase"/>
</dbReference>
<dbReference type="PROSITE" id="PS00462">
    <property type="entry name" value="G_GLU_TRANSPEPTIDASE"/>
    <property type="match status" value="1"/>
</dbReference>
<evidence type="ECO:0000256" key="11">
    <source>
        <dbReference type="RuleBase" id="RU368036"/>
    </source>
</evidence>
<comment type="catalytic activity">
    <reaction evidence="8 11">
        <text>an N-terminal (5-L-glutamyl)-[peptide] + an alpha-amino acid = 5-L-glutamyl amino acid + an N-terminal L-alpha-aminoacyl-[peptide]</text>
        <dbReference type="Rhea" id="RHEA:23904"/>
        <dbReference type="Rhea" id="RHEA-COMP:9780"/>
        <dbReference type="Rhea" id="RHEA-COMP:9795"/>
        <dbReference type="ChEBI" id="CHEBI:77644"/>
        <dbReference type="ChEBI" id="CHEBI:78597"/>
        <dbReference type="ChEBI" id="CHEBI:78599"/>
        <dbReference type="ChEBI" id="CHEBI:78608"/>
        <dbReference type="EC" id="2.3.2.2"/>
    </reaction>
</comment>
<dbReference type="Proteomes" id="UP000028824">
    <property type="component" value="Unassembled WGS sequence"/>
</dbReference>
<dbReference type="InterPro" id="IPR043137">
    <property type="entry name" value="GGT_ssub_C"/>
</dbReference>
<dbReference type="Pfam" id="PF01019">
    <property type="entry name" value="G_glu_transpept"/>
    <property type="match status" value="1"/>
</dbReference>
<evidence type="ECO:0000256" key="5">
    <source>
        <dbReference type="ARBA" id="ARBA00022801"/>
    </source>
</evidence>
<dbReference type="MEROPS" id="T03.001"/>
<dbReference type="GO" id="GO:0036374">
    <property type="term" value="F:glutathione hydrolase activity"/>
    <property type="evidence" value="ECO:0007669"/>
    <property type="project" value="UniProtKB-UniRule"/>
</dbReference>
<feature type="binding site" evidence="10">
    <location>
        <begin position="384"/>
        <end position="386"/>
    </location>
    <ligand>
        <name>L-glutamate</name>
        <dbReference type="ChEBI" id="CHEBI:29985"/>
    </ligand>
</feature>
<dbReference type="PANTHER" id="PTHR43199">
    <property type="entry name" value="GLUTATHIONE HYDROLASE"/>
    <property type="match status" value="1"/>
</dbReference>
<reference evidence="12 13" key="1">
    <citation type="submission" date="2014-03" db="EMBL/GenBank/DDBJ databases">
        <title>Genome of Paenirhodobacter enshiensis DW2-9.</title>
        <authorList>
            <person name="Wang D."/>
            <person name="Wang G."/>
        </authorList>
    </citation>
    <scope>NUCLEOTIDE SEQUENCE [LARGE SCALE GENOMIC DNA]</scope>
    <source>
        <strain evidence="12 13">DW2-9</strain>
    </source>
</reference>
<dbReference type="SUPFAM" id="SSF56235">
    <property type="entry name" value="N-terminal nucleophile aminohydrolases (Ntn hydrolases)"/>
    <property type="match status" value="1"/>
</dbReference>
<dbReference type="OrthoDB" id="9781342at2"/>
<evidence type="ECO:0000256" key="1">
    <source>
        <dbReference type="ARBA" id="ARBA00001049"/>
    </source>
</evidence>
<proteinExistence type="inferred from homology"/>
<evidence type="ECO:0000256" key="10">
    <source>
        <dbReference type="PIRSR" id="PIRSR600101-2"/>
    </source>
</evidence>
<name>A0A086XSQ6_9RHOB</name>
<evidence type="ECO:0000256" key="9">
    <source>
        <dbReference type="PIRSR" id="PIRSR600101-1"/>
    </source>
</evidence>
<dbReference type="GO" id="GO:0006750">
    <property type="term" value="P:glutathione biosynthetic process"/>
    <property type="evidence" value="ECO:0007669"/>
    <property type="project" value="UniProtKB-KW"/>
</dbReference>
<dbReference type="eggNOG" id="COG0405">
    <property type="taxonomic scope" value="Bacteria"/>
</dbReference>
<dbReference type="EC" id="3.4.19.13" evidence="11"/>
<dbReference type="InterPro" id="IPR051792">
    <property type="entry name" value="GGT_bact"/>
</dbReference>
<dbReference type="InterPro" id="IPR043138">
    <property type="entry name" value="GGT_lsub"/>
</dbReference>
<comment type="catalytic activity">
    <reaction evidence="2 11">
        <text>glutathione + H2O = L-cysteinylglycine + L-glutamate</text>
        <dbReference type="Rhea" id="RHEA:28807"/>
        <dbReference type="ChEBI" id="CHEBI:15377"/>
        <dbReference type="ChEBI" id="CHEBI:29985"/>
        <dbReference type="ChEBI" id="CHEBI:57925"/>
        <dbReference type="ChEBI" id="CHEBI:61694"/>
        <dbReference type="EC" id="3.4.19.13"/>
    </reaction>
</comment>
<comment type="similarity">
    <text evidence="3 11">Belongs to the gamma-glutamyltransferase family.</text>
</comment>
<dbReference type="PRINTS" id="PR01210">
    <property type="entry name" value="GGTRANSPTASE"/>
</dbReference>
<gene>
    <name evidence="12" type="ORF">CG50_07140</name>
</gene>
<dbReference type="UniPathway" id="UPA00204"/>
<dbReference type="PANTHER" id="PTHR43199:SF1">
    <property type="entry name" value="GLUTATHIONE HYDROLASE PROENZYME"/>
    <property type="match status" value="1"/>
</dbReference>
<protein>
    <recommendedName>
        <fullName evidence="11">Glutathione hydrolase proenzyme</fullName>
        <ecNumber evidence="11">2.3.2.2</ecNumber>
        <ecNumber evidence="11">3.4.19.13</ecNumber>
    </recommendedName>
    <component>
        <recommendedName>
            <fullName evidence="11">Glutathione hydrolase large chain</fullName>
        </recommendedName>
    </component>
    <component>
        <recommendedName>
            <fullName evidence="11">Glutathione hydrolase small chain</fullName>
        </recommendedName>
    </component>
</protein>
<comment type="catalytic activity">
    <reaction evidence="1 11">
        <text>an S-substituted glutathione + H2O = an S-substituted L-cysteinylglycine + L-glutamate</text>
        <dbReference type="Rhea" id="RHEA:59468"/>
        <dbReference type="ChEBI" id="CHEBI:15377"/>
        <dbReference type="ChEBI" id="CHEBI:29985"/>
        <dbReference type="ChEBI" id="CHEBI:90779"/>
        <dbReference type="ChEBI" id="CHEBI:143103"/>
        <dbReference type="EC" id="3.4.19.13"/>
    </reaction>
</comment>
<keyword evidence="4 11" id="KW-0808">Transferase</keyword>
<dbReference type="NCBIfam" id="TIGR00066">
    <property type="entry name" value="g_glut_trans"/>
    <property type="match status" value="1"/>
</dbReference>
<feature type="binding site" evidence="10">
    <location>
        <position position="449"/>
    </location>
    <ligand>
        <name>L-glutamate</name>
        <dbReference type="ChEBI" id="CHEBI:29985"/>
    </ligand>
</feature>
<feature type="active site" description="Nucleophile" evidence="9">
    <location>
        <position position="366"/>
    </location>
</feature>
<dbReference type="InterPro" id="IPR055262">
    <property type="entry name" value="GGT_CS"/>
</dbReference>
<keyword evidence="13" id="KW-1185">Reference proteome</keyword>
<dbReference type="Gene3D" id="1.10.246.130">
    <property type="match status" value="1"/>
</dbReference>
<dbReference type="InterPro" id="IPR029055">
    <property type="entry name" value="Ntn_hydrolases_N"/>
</dbReference>
<dbReference type="RefSeq" id="WP_036638939.1">
    <property type="nucleotide sequence ID" value="NZ_JFZB01000029.1"/>
</dbReference>
<sequence length="555" mass="57268">MLPTSADFPFACRKAPASGAGGVVVTNHPLGSAAGSAMLAAGGNAIDAAVASLFTLTVVEPMMVGIAGGGLCHVRLASGEDFVVDALSTAPAGSRPDMFTPVGDNALSYPRVEGRRNALGAAAVAVPGNLAGWTELHARHGRLPLADVLAPAVGHARRGFAISPYLVNAIRDCAADLALDPGMAALYLPGGAPPEAGARLVQADYADTLETIGCEGAGALYGGALGRALVEYLARDTGPEARLTLDDLAAYRPKWRAPITGQYRGYEVIGPPPPASAGIHVIEMLNILEGYDLGAMAFDDPARLHLLLETIRIAFEDRRSASGDPDFVDIPVGKFTSKAYAAEARARLRDLGGAVPVAHYPESHNTTHVTVADREGNIVTATHTINSLFGARIMVPGTGIIPNNYMYNFDPVPGRALSVAPGKRVPTSMAPTIVLKDGRPAFALGLPGAVRIFPSAMQAIVNLVDHVMSLQQAVEAPRVWTEGAHVEIEPALADRAAALTAMGHEVRVVPHIGGGMNAIAFGPDGALTGAACWRADGTVAALGGGLASASTRFVI</sequence>
<organism evidence="12 13">
    <name type="scientific">Paenirhodobacter enshiensis</name>
    <dbReference type="NCBI Taxonomy" id="1105367"/>
    <lineage>
        <taxon>Bacteria</taxon>
        <taxon>Pseudomonadati</taxon>
        <taxon>Pseudomonadota</taxon>
        <taxon>Alphaproteobacteria</taxon>
        <taxon>Rhodobacterales</taxon>
        <taxon>Rhodobacter group</taxon>
        <taxon>Paenirhodobacter</taxon>
    </lineage>
</organism>
<dbReference type="Gene3D" id="3.60.20.40">
    <property type="match status" value="1"/>
</dbReference>
<dbReference type="EMBL" id="JFZB01000029">
    <property type="protein sequence ID" value="KFI25056.1"/>
    <property type="molecule type" value="Genomic_DNA"/>
</dbReference>
<dbReference type="GO" id="GO:0103068">
    <property type="term" value="F:leukotriene C4 gamma-glutamyl transferase activity"/>
    <property type="evidence" value="ECO:0007669"/>
    <property type="project" value="UniProtKB-EC"/>
</dbReference>
<evidence type="ECO:0000256" key="3">
    <source>
        <dbReference type="ARBA" id="ARBA00009381"/>
    </source>
</evidence>
<dbReference type="GO" id="GO:0006751">
    <property type="term" value="P:glutathione catabolic process"/>
    <property type="evidence" value="ECO:0007669"/>
    <property type="project" value="UniProtKB-UniRule"/>
</dbReference>
<evidence type="ECO:0000256" key="4">
    <source>
        <dbReference type="ARBA" id="ARBA00022679"/>
    </source>
</evidence>
<dbReference type="STRING" id="1105367.CG50_07140"/>
<evidence type="ECO:0000313" key="12">
    <source>
        <dbReference type="EMBL" id="KFI25056.1"/>
    </source>
</evidence>
<comment type="subunit">
    <text evidence="11">This enzyme consists of two polypeptide chains, which are synthesized in precursor form from a single polypeptide.</text>
</comment>
<comment type="pathway">
    <text evidence="11">Sulfur metabolism; glutathione metabolism.</text>
</comment>
<keyword evidence="7 11" id="KW-0012">Acyltransferase</keyword>
<feature type="binding site" evidence="10">
    <location>
        <begin position="427"/>
        <end position="428"/>
    </location>
    <ligand>
        <name>L-glutamate</name>
        <dbReference type="ChEBI" id="CHEBI:29985"/>
    </ligand>
</feature>
<comment type="PTM">
    <text evidence="11">Cleaved by autocatalysis into a large and a small subunit.</text>
</comment>
<keyword evidence="6 11" id="KW-0865">Zymogen</keyword>
<dbReference type="AlphaFoldDB" id="A0A086XSQ6"/>
<keyword evidence="5 11" id="KW-0378">Hydrolase</keyword>
<keyword evidence="11" id="KW-0317">Glutathione biosynthesis</keyword>